<feature type="compositionally biased region" description="Basic and acidic residues" evidence="1">
    <location>
        <begin position="64"/>
        <end position="80"/>
    </location>
</feature>
<feature type="compositionally biased region" description="Basic and acidic residues" evidence="1">
    <location>
        <begin position="30"/>
        <end position="45"/>
    </location>
</feature>
<accession>A0A371FWU0</accession>
<feature type="region of interest" description="Disordered" evidence="1">
    <location>
        <begin position="1"/>
        <end position="49"/>
    </location>
</feature>
<dbReference type="Proteomes" id="UP000257109">
    <property type="component" value="Unassembled WGS sequence"/>
</dbReference>
<keyword evidence="3" id="KW-1185">Reference proteome</keyword>
<organism evidence="2 3">
    <name type="scientific">Mucuna pruriens</name>
    <name type="common">Velvet bean</name>
    <name type="synonym">Dolichos pruriens</name>
    <dbReference type="NCBI Taxonomy" id="157652"/>
    <lineage>
        <taxon>Eukaryota</taxon>
        <taxon>Viridiplantae</taxon>
        <taxon>Streptophyta</taxon>
        <taxon>Embryophyta</taxon>
        <taxon>Tracheophyta</taxon>
        <taxon>Spermatophyta</taxon>
        <taxon>Magnoliopsida</taxon>
        <taxon>eudicotyledons</taxon>
        <taxon>Gunneridae</taxon>
        <taxon>Pentapetalae</taxon>
        <taxon>rosids</taxon>
        <taxon>fabids</taxon>
        <taxon>Fabales</taxon>
        <taxon>Fabaceae</taxon>
        <taxon>Papilionoideae</taxon>
        <taxon>50 kb inversion clade</taxon>
        <taxon>NPAAA clade</taxon>
        <taxon>indigoferoid/millettioid clade</taxon>
        <taxon>Phaseoleae</taxon>
        <taxon>Mucuna</taxon>
    </lineage>
</organism>
<comment type="caution">
    <text evidence="2">The sequence shown here is derived from an EMBL/GenBank/DDBJ whole genome shotgun (WGS) entry which is preliminary data.</text>
</comment>
<protein>
    <submittedName>
        <fullName evidence="2">Uncharacterized protein</fullName>
    </submittedName>
</protein>
<dbReference type="OrthoDB" id="2919534at2759"/>
<dbReference type="AlphaFoldDB" id="A0A371FWU0"/>
<proteinExistence type="predicted"/>
<dbReference type="EMBL" id="QJKJ01007555">
    <property type="protein sequence ID" value="RDX82771.1"/>
    <property type="molecule type" value="Genomic_DNA"/>
</dbReference>
<gene>
    <name evidence="2" type="ORF">CR513_36389</name>
</gene>
<evidence type="ECO:0000313" key="2">
    <source>
        <dbReference type="EMBL" id="RDX82771.1"/>
    </source>
</evidence>
<reference evidence="2" key="1">
    <citation type="submission" date="2018-05" db="EMBL/GenBank/DDBJ databases">
        <title>Draft genome of Mucuna pruriens seed.</title>
        <authorList>
            <person name="Nnadi N.E."/>
            <person name="Vos R."/>
            <person name="Hasami M.H."/>
            <person name="Devisetty U.K."/>
            <person name="Aguiy J.C."/>
        </authorList>
    </citation>
    <scope>NUCLEOTIDE SEQUENCE [LARGE SCALE GENOMIC DNA]</scope>
    <source>
        <strain evidence="2">JCA_2017</strain>
    </source>
</reference>
<evidence type="ECO:0000313" key="3">
    <source>
        <dbReference type="Proteomes" id="UP000257109"/>
    </source>
</evidence>
<feature type="region of interest" description="Disordered" evidence="1">
    <location>
        <begin position="137"/>
        <end position="166"/>
    </location>
</feature>
<feature type="non-terminal residue" evidence="2">
    <location>
        <position position="1"/>
    </location>
</feature>
<evidence type="ECO:0000256" key="1">
    <source>
        <dbReference type="SAM" id="MobiDB-lite"/>
    </source>
</evidence>
<sequence length="166" mass="18771">MDESRKRKASSVLTIRRKADTTPTPVITFSEKDMRYEPPKQDELMPSRVGKLDVNVLDLNLDPKCEDEREGPLPGEDLKEVTIGPKPAHKTKIGTILAHEDGSHLVEFLWENRDVFAWAWSTCPGLTRISYAITSQSPQTIGRSLSGGGSEEKKNDRQPKRRPRNY</sequence>
<name>A0A371FWU0_MUCPR</name>
<feature type="region of interest" description="Disordered" evidence="1">
    <location>
        <begin position="64"/>
        <end position="86"/>
    </location>
</feature>